<proteinExistence type="predicted"/>
<dbReference type="EMBL" id="QUNO01000022">
    <property type="protein sequence ID" value="REH31142.1"/>
    <property type="molecule type" value="Genomic_DNA"/>
</dbReference>
<evidence type="ECO:0000256" key="1">
    <source>
        <dbReference type="SAM" id="MobiDB-lite"/>
    </source>
</evidence>
<comment type="caution">
    <text evidence="2">The sequence shown here is derived from an EMBL/GenBank/DDBJ whole genome shotgun (WGS) entry which is preliminary data.</text>
</comment>
<dbReference type="Proteomes" id="UP000256269">
    <property type="component" value="Unassembled WGS sequence"/>
</dbReference>
<feature type="region of interest" description="Disordered" evidence="1">
    <location>
        <begin position="1"/>
        <end position="21"/>
    </location>
</feature>
<reference evidence="2 3" key="1">
    <citation type="submission" date="2018-08" db="EMBL/GenBank/DDBJ databases">
        <title>Genomic Encyclopedia of Archaeal and Bacterial Type Strains, Phase II (KMG-II): from individual species to whole genera.</title>
        <authorList>
            <person name="Goeker M."/>
        </authorList>
    </citation>
    <scope>NUCLEOTIDE SEQUENCE [LARGE SCALE GENOMIC DNA]</scope>
    <source>
        <strain evidence="2 3">DSM 45791</strain>
    </source>
</reference>
<evidence type="ECO:0000313" key="2">
    <source>
        <dbReference type="EMBL" id="REH31142.1"/>
    </source>
</evidence>
<keyword evidence="3" id="KW-1185">Reference proteome</keyword>
<evidence type="ECO:0000313" key="3">
    <source>
        <dbReference type="Proteomes" id="UP000256269"/>
    </source>
</evidence>
<protein>
    <submittedName>
        <fullName evidence="2">Uncharacterized protein</fullName>
    </submittedName>
</protein>
<accession>A0A3E0GYM4</accession>
<gene>
    <name evidence="2" type="ORF">BCF44_122165</name>
</gene>
<dbReference type="AlphaFoldDB" id="A0A3E0GYM4"/>
<name>A0A3E0GYM4_9PSEU</name>
<organism evidence="2 3">
    <name type="scientific">Kutzneria buriramensis</name>
    <dbReference type="NCBI Taxonomy" id="1045776"/>
    <lineage>
        <taxon>Bacteria</taxon>
        <taxon>Bacillati</taxon>
        <taxon>Actinomycetota</taxon>
        <taxon>Actinomycetes</taxon>
        <taxon>Pseudonocardiales</taxon>
        <taxon>Pseudonocardiaceae</taxon>
        <taxon>Kutzneria</taxon>
    </lineage>
</organism>
<sequence>MSSTAVDIGESATATTSSECGRFRPAGNADGKVVRGIRYNGTNRSQVYDFLGLCAVNRPEVTGLVVWQPEGLISVKPGTWVLGSDGGGPLRLLDQTECSARFDRVDSAVSRWTSCQSRHSATTTGPPTL</sequence>